<name>A0ABQ3IW80_9GAMM</name>
<evidence type="ECO:0000313" key="3">
    <source>
        <dbReference type="EMBL" id="GHE95807.1"/>
    </source>
</evidence>
<evidence type="ECO:0000313" key="4">
    <source>
        <dbReference type="Proteomes" id="UP000626370"/>
    </source>
</evidence>
<keyword evidence="1" id="KW-0732">Signal</keyword>
<dbReference type="GO" id="GO:0016787">
    <property type="term" value="F:hydrolase activity"/>
    <property type="evidence" value="ECO:0007669"/>
    <property type="project" value="UniProtKB-KW"/>
</dbReference>
<feature type="domain" description="3-keto-alpha-glucoside-1,2-lyase/3-keto-2-hydroxy-glucal hydratase" evidence="2">
    <location>
        <begin position="32"/>
        <end position="226"/>
    </location>
</feature>
<dbReference type="EMBL" id="BNAH01000011">
    <property type="protein sequence ID" value="GHE95807.1"/>
    <property type="molecule type" value="Genomic_DNA"/>
</dbReference>
<dbReference type="Pfam" id="PF06439">
    <property type="entry name" value="3keto-disac_hyd"/>
    <property type="match status" value="1"/>
</dbReference>
<dbReference type="Gene3D" id="2.60.120.560">
    <property type="entry name" value="Exo-inulinase, domain 1"/>
    <property type="match status" value="1"/>
</dbReference>
<comment type="caution">
    <text evidence="3">The sequence shown here is derived from an EMBL/GenBank/DDBJ whole genome shotgun (WGS) entry which is preliminary data.</text>
</comment>
<evidence type="ECO:0000256" key="1">
    <source>
        <dbReference type="SAM" id="SignalP"/>
    </source>
</evidence>
<feature type="signal peptide" evidence="1">
    <location>
        <begin position="1"/>
        <end position="19"/>
    </location>
</feature>
<keyword evidence="4" id="KW-1185">Reference proteome</keyword>
<dbReference type="Proteomes" id="UP000626370">
    <property type="component" value="Unassembled WGS sequence"/>
</dbReference>
<reference evidence="4" key="1">
    <citation type="journal article" date="2019" name="Int. J. Syst. Evol. Microbiol.">
        <title>The Global Catalogue of Microorganisms (GCM) 10K type strain sequencing project: providing services to taxonomists for standard genome sequencing and annotation.</title>
        <authorList>
            <consortium name="The Broad Institute Genomics Platform"/>
            <consortium name="The Broad Institute Genome Sequencing Center for Infectious Disease"/>
            <person name="Wu L."/>
            <person name="Ma J."/>
        </authorList>
    </citation>
    <scope>NUCLEOTIDE SEQUENCE [LARGE SCALE GENOMIC DNA]</scope>
    <source>
        <strain evidence="4">CGMCC 1.15922</strain>
    </source>
</reference>
<dbReference type="InterPro" id="IPR010496">
    <property type="entry name" value="AL/BT2_dom"/>
</dbReference>
<organism evidence="3 4">
    <name type="scientific">Thalassotalea profundi</name>
    <dbReference type="NCBI Taxonomy" id="2036687"/>
    <lineage>
        <taxon>Bacteria</taxon>
        <taxon>Pseudomonadati</taxon>
        <taxon>Pseudomonadota</taxon>
        <taxon>Gammaproteobacteria</taxon>
        <taxon>Alteromonadales</taxon>
        <taxon>Colwelliaceae</taxon>
        <taxon>Thalassotalea</taxon>
    </lineage>
</organism>
<evidence type="ECO:0000259" key="2">
    <source>
        <dbReference type="Pfam" id="PF06439"/>
    </source>
</evidence>
<dbReference type="RefSeq" id="WP_189378755.1">
    <property type="nucleotide sequence ID" value="NZ_BNAH01000011.1"/>
</dbReference>
<accession>A0ABQ3IW80</accession>
<feature type="chain" id="PRO_5046770426" evidence="1">
    <location>
        <begin position="20"/>
        <end position="229"/>
    </location>
</feature>
<gene>
    <name evidence="3" type="ORF">GCM10011501_26720</name>
</gene>
<keyword evidence="3" id="KW-0378">Hydrolase</keyword>
<proteinExistence type="predicted"/>
<protein>
    <submittedName>
        <fullName evidence="3">Glycosyl hydrolase</fullName>
    </submittedName>
</protein>
<sequence length="229" mass="25802">MAKFIYILLFSSIAFSSIAQDNQLTSAEKSEGWQLLFNGKDMSQWRNFKASSINEKWVIKNNAMYLSAKGGGDLMTKKAFKNFELTLDWQISIGGNSGIFILADELGEKIYSHAIEVQILDNERHSDNKYKTHLSGSVYDLIGSPAASHKIAGEWNNVRILLKNKALKVWQNDVLTADIHIHSDSWNDLVSASKFKNWSGFAKAELGHIGLQDHDDPVAFKNIKIREIN</sequence>